<dbReference type="EMBL" id="JAATWM020000022">
    <property type="protein sequence ID" value="KAF9875322.1"/>
    <property type="molecule type" value="Genomic_DNA"/>
</dbReference>
<dbReference type="GeneID" id="62162933"/>
<dbReference type="RefSeq" id="XP_038744783.1">
    <property type="nucleotide sequence ID" value="XM_038889859.1"/>
</dbReference>
<feature type="domain" description="AB hydrolase-1" evidence="3">
    <location>
        <begin position="106"/>
        <end position="292"/>
    </location>
</feature>
<comment type="similarity">
    <text evidence="1">Belongs to the peptidase S33 family.</text>
</comment>
<accession>A0A9P6I1N0</accession>
<keyword evidence="2" id="KW-0378">Hydrolase</keyword>
<dbReference type="OrthoDB" id="425534at2759"/>
<dbReference type="InterPro" id="IPR051601">
    <property type="entry name" value="Serine_prot/Carboxylest_S33"/>
</dbReference>
<evidence type="ECO:0000259" key="4">
    <source>
        <dbReference type="Pfam" id="PF08386"/>
    </source>
</evidence>
<dbReference type="Gene3D" id="3.40.50.1820">
    <property type="entry name" value="alpha/beta hydrolase"/>
    <property type="match status" value="1"/>
</dbReference>
<organism evidence="5 6">
    <name type="scientific">Colletotrichum karsti</name>
    <dbReference type="NCBI Taxonomy" id="1095194"/>
    <lineage>
        <taxon>Eukaryota</taxon>
        <taxon>Fungi</taxon>
        <taxon>Dikarya</taxon>
        <taxon>Ascomycota</taxon>
        <taxon>Pezizomycotina</taxon>
        <taxon>Sordariomycetes</taxon>
        <taxon>Hypocreomycetidae</taxon>
        <taxon>Glomerellales</taxon>
        <taxon>Glomerellaceae</taxon>
        <taxon>Colletotrichum</taxon>
        <taxon>Colletotrichum boninense species complex</taxon>
    </lineage>
</organism>
<feature type="domain" description="Peptidase S33 tripeptidyl aminopeptidase-like C-terminal" evidence="4">
    <location>
        <begin position="434"/>
        <end position="528"/>
    </location>
</feature>
<protein>
    <recommendedName>
        <fullName evidence="7">Tripeptidyl aminopeptidase</fullName>
    </recommendedName>
</protein>
<reference evidence="5" key="1">
    <citation type="submission" date="2020-03" db="EMBL/GenBank/DDBJ databases">
        <authorList>
            <person name="He L."/>
        </authorList>
    </citation>
    <scope>NUCLEOTIDE SEQUENCE</scope>
    <source>
        <strain evidence="5">CkLH20</strain>
    </source>
</reference>
<proteinExistence type="inferred from homology"/>
<dbReference type="InterPro" id="IPR000073">
    <property type="entry name" value="AB_hydrolase_1"/>
</dbReference>
<reference evidence="5" key="2">
    <citation type="submission" date="2020-11" db="EMBL/GenBank/DDBJ databases">
        <title>Whole genome sequencing of Colletotrichum sp.</title>
        <authorList>
            <person name="Li H."/>
        </authorList>
    </citation>
    <scope>NUCLEOTIDE SEQUENCE</scope>
    <source>
        <strain evidence="5">CkLH20</strain>
    </source>
</reference>
<dbReference type="AlphaFoldDB" id="A0A9P6I1N0"/>
<dbReference type="PANTHER" id="PTHR43248">
    <property type="entry name" value="2-SUCCINYL-6-HYDROXY-2,4-CYCLOHEXADIENE-1-CARBOXYLATE SYNTHASE"/>
    <property type="match status" value="1"/>
</dbReference>
<gene>
    <name evidence="5" type="ORF">CkaCkLH20_07142</name>
</gene>
<keyword evidence="6" id="KW-1185">Reference proteome</keyword>
<dbReference type="Proteomes" id="UP000781932">
    <property type="component" value="Unassembled WGS sequence"/>
</dbReference>
<dbReference type="SUPFAM" id="SSF53474">
    <property type="entry name" value="alpha/beta-Hydrolases"/>
    <property type="match status" value="1"/>
</dbReference>
<evidence type="ECO:0000256" key="1">
    <source>
        <dbReference type="ARBA" id="ARBA00010088"/>
    </source>
</evidence>
<comment type="caution">
    <text evidence="5">The sequence shown here is derived from an EMBL/GenBank/DDBJ whole genome shotgun (WGS) entry which is preliminary data.</text>
</comment>
<evidence type="ECO:0008006" key="7">
    <source>
        <dbReference type="Google" id="ProtNLM"/>
    </source>
</evidence>
<evidence type="ECO:0000259" key="3">
    <source>
        <dbReference type="Pfam" id="PF00561"/>
    </source>
</evidence>
<dbReference type="PANTHER" id="PTHR43248:SF25">
    <property type="entry name" value="AB HYDROLASE-1 DOMAIN-CONTAINING PROTEIN-RELATED"/>
    <property type="match status" value="1"/>
</dbReference>
<evidence type="ECO:0000313" key="5">
    <source>
        <dbReference type="EMBL" id="KAF9875322.1"/>
    </source>
</evidence>
<dbReference type="InterPro" id="IPR029058">
    <property type="entry name" value="AB_hydrolase_fold"/>
</dbReference>
<name>A0A9P6I1N0_9PEZI</name>
<evidence type="ECO:0000256" key="2">
    <source>
        <dbReference type="ARBA" id="ARBA00022801"/>
    </source>
</evidence>
<dbReference type="Pfam" id="PF08386">
    <property type="entry name" value="Abhydrolase_4"/>
    <property type="match status" value="1"/>
</dbReference>
<sequence>MKPQNVFLSHALFGSASALSLPNSAHAILSRDVSNSSTPTNKSLSWAECNLDFGAANNAIVDALPEKPECAKLEVPLDYTSLSSGETIELQLIRFKANKEPYKGSIIYNPGGPGGSGVERTIVSPAGGLQMRDIVGGQYDIVSFDPRGVGRTIPFACNITATETAPTLARREFNTLPQANIWAYFNEFVLGAAEAIADACFRDQAKYGRFIGTAFGARDLISIADALDQGPKVNYWGTSYGTVLGQVFTSMFPERVGRVLLDANLLAEDYASTTWITAQRDVERALHKLFDGCVEAGPGTCVLANHTGTNTTGDSLMSALDEAIQEKLDDDTEGEDFGLLYVLPFKVAIVGELYGPATYFDAIERVNHVLTGNWTAAVTPTPNMLASEWNQGEHAMLGISCADSSFRAENRDDFYSVYQARLAQGSFADSVPDRLYCGRWRFSSAEQIDLNALRNVKTSYPVLVVNGHYDPGTSESSAWEVSARLRNSRMVVHMGVGHGFRNHPSKCTNDVVRDYFADGKLPEVGTVCEPDKSAFEVAIELKEK</sequence>
<dbReference type="InterPro" id="IPR013595">
    <property type="entry name" value="Pept_S33_TAP-like_C"/>
</dbReference>
<dbReference type="GO" id="GO:0016787">
    <property type="term" value="F:hydrolase activity"/>
    <property type="evidence" value="ECO:0007669"/>
    <property type="project" value="UniProtKB-KW"/>
</dbReference>
<dbReference type="Pfam" id="PF00561">
    <property type="entry name" value="Abhydrolase_1"/>
    <property type="match status" value="1"/>
</dbReference>
<evidence type="ECO:0000313" key="6">
    <source>
        <dbReference type="Proteomes" id="UP000781932"/>
    </source>
</evidence>